<name>A0ABR0QMJ9_GOSAR</name>
<dbReference type="Proteomes" id="UP001358586">
    <property type="component" value="Chromosome 3"/>
</dbReference>
<accession>A0ABR0QMJ9</accession>
<reference evidence="2 3" key="1">
    <citation type="submission" date="2023-03" db="EMBL/GenBank/DDBJ databases">
        <title>WGS of Gossypium arboreum.</title>
        <authorList>
            <person name="Yu D."/>
        </authorList>
    </citation>
    <scope>NUCLEOTIDE SEQUENCE [LARGE SCALE GENOMIC DNA]</scope>
    <source>
        <tissue evidence="2">Leaf</tissue>
    </source>
</reference>
<gene>
    <name evidence="2" type="ORF">PVK06_009468</name>
</gene>
<dbReference type="InterPro" id="IPR001852">
    <property type="entry name" value="PdxS/SNZ"/>
</dbReference>
<dbReference type="EMBL" id="JARKNE010000003">
    <property type="protein sequence ID" value="KAK5840566.1"/>
    <property type="molecule type" value="Genomic_DNA"/>
</dbReference>
<organism evidence="2 3">
    <name type="scientific">Gossypium arboreum</name>
    <name type="common">Tree cotton</name>
    <name type="synonym">Gossypium nanking</name>
    <dbReference type="NCBI Taxonomy" id="29729"/>
    <lineage>
        <taxon>Eukaryota</taxon>
        <taxon>Viridiplantae</taxon>
        <taxon>Streptophyta</taxon>
        <taxon>Embryophyta</taxon>
        <taxon>Tracheophyta</taxon>
        <taxon>Spermatophyta</taxon>
        <taxon>Magnoliopsida</taxon>
        <taxon>eudicotyledons</taxon>
        <taxon>Gunneridae</taxon>
        <taxon>Pentapetalae</taxon>
        <taxon>rosids</taxon>
        <taxon>malvids</taxon>
        <taxon>Malvales</taxon>
        <taxon>Malvaceae</taxon>
        <taxon>Malvoideae</taxon>
        <taxon>Gossypium</taxon>
    </lineage>
</organism>
<comment type="caution">
    <text evidence="2">The sequence shown here is derived from an EMBL/GenBank/DDBJ whole genome shotgun (WGS) entry which is preliminary data.</text>
</comment>
<evidence type="ECO:0000256" key="1">
    <source>
        <dbReference type="PROSITE-ProRule" id="PRU00481"/>
    </source>
</evidence>
<protein>
    <submittedName>
        <fullName evidence="2">Uncharacterized protein</fullName>
    </submittedName>
</protein>
<sequence>MAEDRIVTSYDNTSITDVKKNPFSIKAGLAQMLPGSAIVKVSTLHQERIVEETNA</sequence>
<proteinExistence type="inferred from homology"/>
<evidence type="ECO:0000313" key="3">
    <source>
        <dbReference type="Proteomes" id="UP001358586"/>
    </source>
</evidence>
<dbReference type="PROSITE" id="PS51129">
    <property type="entry name" value="PDXS_SNZ_2"/>
    <property type="match status" value="1"/>
</dbReference>
<evidence type="ECO:0000313" key="2">
    <source>
        <dbReference type="EMBL" id="KAK5840566.1"/>
    </source>
</evidence>
<comment type="similarity">
    <text evidence="1">Belongs to the PdxS/SNZ family.</text>
</comment>
<keyword evidence="3" id="KW-1185">Reference proteome</keyword>